<dbReference type="InterPro" id="IPR030700">
    <property type="entry name" value="N-end_Aminoacyl_Trfase"/>
</dbReference>
<keyword evidence="4" id="KW-0012">Acyltransferase</keyword>
<evidence type="ECO:0000256" key="4">
    <source>
        <dbReference type="ARBA" id="ARBA00023315"/>
    </source>
</evidence>
<dbReference type="GO" id="GO:0004057">
    <property type="term" value="F:arginyl-tRNA--protein transferase activity"/>
    <property type="evidence" value="ECO:0007669"/>
    <property type="project" value="UniProtKB-EC"/>
</dbReference>
<dbReference type="EMBL" id="GG662622">
    <property type="protein sequence ID" value="EAR85294.2"/>
    <property type="molecule type" value="Genomic_DNA"/>
</dbReference>
<dbReference type="AlphaFoldDB" id="I7LTI2"/>
<keyword evidence="3 9" id="KW-0808">Transferase</keyword>
<evidence type="ECO:0000313" key="9">
    <source>
        <dbReference type="EMBL" id="EAR85294.2"/>
    </source>
</evidence>
<accession>I7LTI2</accession>
<feature type="region of interest" description="Disordered" evidence="6">
    <location>
        <begin position="189"/>
        <end position="219"/>
    </location>
</feature>
<evidence type="ECO:0000313" key="10">
    <source>
        <dbReference type="Proteomes" id="UP000009168"/>
    </source>
</evidence>
<sequence>MKSCQKSQSEQICCLKLLFIQVVNIMKGITENSQQQNLKILSERQLSNRINIQKEQKIKEFKKKLKMQPNQIENQNRYIIDVRRIHQELSNGQNTACKYCGLYDSKYHCGFEANLLLPDIYMELSNKGFFRSGKYFWKQNPYLSCCKEYAIRMNVLQFQISHHQKKTFQKFASIMHNEIKQQISKKNINNNDIDDSLKNKSNSHNLDNKNKGKESKNEHANIQENQKQNYQIKQIKDLLNQLVLKLFIGEEKGFKKVDYDFKVFLTQGKSKESDYYSNVLQIIYIQNKEALESVDKLIEKYQNQVLDFLHKECSEYAYSIHPVQKLILFKLKENQNEQLLKKNKEKEQLQQNIKSIGQKNENGQQKQMKQVNEKKQLIPKNEMQKYVNEDGSIVFDEFSPKYIKIGDLEISLEENQFDQEIYQIHCDYFKSVHQREPQSVQKFINDKCIQIIEPQIIQSKVNSNMQLYTGTFFFKYKLKGEIIAVSHVDILPEMFMSQYFFYKPELKQSFKLGINSALIEIEYVKRMQKFFPQFLYFNFVQFIPRTTKMNYKADFQKQQILCPETCKWVDLTLEMKKQLYENPADNPRLASKEESIQEDHDFSDMNIEQYLYENFMMYINERYLMIQDLIPESQPQILINLACLLQAMGKKIFNSLTFGY</sequence>
<evidence type="ECO:0000256" key="3">
    <source>
        <dbReference type="ARBA" id="ARBA00022679"/>
    </source>
</evidence>
<proteinExistence type="inferred from homology"/>
<protein>
    <recommendedName>
        <fullName evidence="2">arginyltransferase</fullName>
        <ecNumber evidence="2">2.3.2.8</ecNumber>
    </recommendedName>
</protein>
<dbReference type="Pfam" id="PF04376">
    <property type="entry name" value="ATE_N"/>
    <property type="match status" value="1"/>
</dbReference>
<evidence type="ECO:0000259" key="7">
    <source>
        <dbReference type="Pfam" id="PF04376"/>
    </source>
</evidence>
<dbReference type="Proteomes" id="UP000009168">
    <property type="component" value="Unassembled WGS sequence"/>
</dbReference>
<dbReference type="GO" id="GO:0005737">
    <property type="term" value="C:cytoplasm"/>
    <property type="evidence" value="ECO:0007669"/>
    <property type="project" value="TreeGrafter"/>
</dbReference>
<feature type="domain" description="N-end rule aminoacyl transferase C-terminal" evidence="8">
    <location>
        <begin position="420"/>
        <end position="562"/>
    </location>
</feature>
<dbReference type="PANTHER" id="PTHR21367:SF1">
    <property type="entry name" value="ARGINYL-TRNA--PROTEIN TRANSFERASE 1"/>
    <property type="match status" value="1"/>
</dbReference>
<dbReference type="OrthoDB" id="74183at2759"/>
<dbReference type="InterPro" id="IPR007472">
    <property type="entry name" value="N-end_Aminoacyl_Trfase_C"/>
</dbReference>
<dbReference type="PANTHER" id="PTHR21367">
    <property type="entry name" value="ARGININE-TRNA-PROTEIN TRANSFERASE 1"/>
    <property type="match status" value="1"/>
</dbReference>
<keyword evidence="5" id="KW-0175">Coiled coil</keyword>
<dbReference type="RefSeq" id="XP_001032957.2">
    <property type="nucleotide sequence ID" value="XM_001032957.2"/>
</dbReference>
<dbReference type="STRING" id="312017.I7LTI2"/>
<evidence type="ECO:0000256" key="6">
    <source>
        <dbReference type="SAM" id="MobiDB-lite"/>
    </source>
</evidence>
<dbReference type="EC" id="2.3.2.8" evidence="2"/>
<organism evidence="9 10">
    <name type="scientific">Tetrahymena thermophila (strain SB210)</name>
    <dbReference type="NCBI Taxonomy" id="312017"/>
    <lineage>
        <taxon>Eukaryota</taxon>
        <taxon>Sar</taxon>
        <taxon>Alveolata</taxon>
        <taxon>Ciliophora</taxon>
        <taxon>Intramacronucleata</taxon>
        <taxon>Oligohymenophorea</taxon>
        <taxon>Hymenostomatida</taxon>
        <taxon>Tetrahymenina</taxon>
        <taxon>Tetrahymenidae</taxon>
        <taxon>Tetrahymena</taxon>
    </lineage>
</organism>
<dbReference type="InterPro" id="IPR007471">
    <property type="entry name" value="N-end_Aminoacyl_Trfase_N"/>
</dbReference>
<gene>
    <name evidence="9" type="ORF">TTHERM_00470670</name>
</gene>
<evidence type="ECO:0000256" key="2">
    <source>
        <dbReference type="ARBA" id="ARBA00012025"/>
    </source>
</evidence>
<evidence type="ECO:0000259" key="8">
    <source>
        <dbReference type="Pfam" id="PF04377"/>
    </source>
</evidence>
<dbReference type="eggNOG" id="KOG1193">
    <property type="taxonomic scope" value="Eukaryota"/>
</dbReference>
<dbReference type="Pfam" id="PF04377">
    <property type="entry name" value="ATE_C"/>
    <property type="match status" value="1"/>
</dbReference>
<dbReference type="GeneID" id="7844952"/>
<name>I7LTI2_TETTS</name>
<dbReference type="KEGG" id="tet:TTHERM_00470670"/>
<evidence type="ECO:0000256" key="1">
    <source>
        <dbReference type="ARBA" id="ARBA00009991"/>
    </source>
</evidence>
<feature type="coiled-coil region" evidence="5">
    <location>
        <begin position="329"/>
        <end position="366"/>
    </location>
</feature>
<comment type="similarity">
    <text evidence="1">Belongs to the R-transferase family.</text>
</comment>
<evidence type="ECO:0000256" key="5">
    <source>
        <dbReference type="SAM" id="Coils"/>
    </source>
</evidence>
<keyword evidence="10" id="KW-1185">Reference proteome</keyword>
<feature type="domain" description="N-end aminoacyl transferase N-terminal" evidence="7">
    <location>
        <begin position="96"/>
        <end position="166"/>
    </location>
</feature>
<reference evidence="10" key="1">
    <citation type="journal article" date="2006" name="PLoS Biol.">
        <title>Macronuclear genome sequence of the ciliate Tetrahymena thermophila, a model eukaryote.</title>
        <authorList>
            <person name="Eisen J.A."/>
            <person name="Coyne R.S."/>
            <person name="Wu M."/>
            <person name="Wu D."/>
            <person name="Thiagarajan M."/>
            <person name="Wortman J.R."/>
            <person name="Badger J.H."/>
            <person name="Ren Q."/>
            <person name="Amedeo P."/>
            <person name="Jones K.M."/>
            <person name="Tallon L.J."/>
            <person name="Delcher A.L."/>
            <person name="Salzberg S.L."/>
            <person name="Silva J.C."/>
            <person name="Haas B.J."/>
            <person name="Majoros W.H."/>
            <person name="Farzad M."/>
            <person name="Carlton J.M."/>
            <person name="Smith R.K. Jr."/>
            <person name="Garg J."/>
            <person name="Pearlman R.E."/>
            <person name="Karrer K.M."/>
            <person name="Sun L."/>
            <person name="Manning G."/>
            <person name="Elde N.C."/>
            <person name="Turkewitz A.P."/>
            <person name="Asai D.J."/>
            <person name="Wilkes D.E."/>
            <person name="Wang Y."/>
            <person name="Cai H."/>
            <person name="Collins K."/>
            <person name="Stewart B.A."/>
            <person name="Lee S.R."/>
            <person name="Wilamowska K."/>
            <person name="Weinberg Z."/>
            <person name="Ruzzo W.L."/>
            <person name="Wloga D."/>
            <person name="Gaertig J."/>
            <person name="Frankel J."/>
            <person name="Tsao C.-C."/>
            <person name="Gorovsky M.A."/>
            <person name="Keeling P.J."/>
            <person name="Waller R.F."/>
            <person name="Patron N.J."/>
            <person name="Cherry J.M."/>
            <person name="Stover N.A."/>
            <person name="Krieger C.J."/>
            <person name="del Toro C."/>
            <person name="Ryder H.F."/>
            <person name="Williamson S.C."/>
            <person name="Barbeau R.A."/>
            <person name="Hamilton E.P."/>
            <person name="Orias E."/>
        </authorList>
    </citation>
    <scope>NUCLEOTIDE SEQUENCE [LARGE SCALE GENOMIC DNA]</scope>
    <source>
        <strain evidence="10">SB210</strain>
    </source>
</reference>
<dbReference type="InParanoid" id="I7LTI2"/>
<feature type="compositionally biased region" description="Basic and acidic residues" evidence="6">
    <location>
        <begin position="206"/>
        <end position="219"/>
    </location>
</feature>